<keyword evidence="1" id="KW-0472">Membrane</keyword>
<proteinExistence type="predicted"/>
<accession>A0A2C5ZKZ7</accession>
<gene>
    <name evidence="2" type="ORF">CDD80_3393</name>
</gene>
<dbReference type="AlphaFoldDB" id="A0A2C5ZKZ7"/>
<dbReference type="STRING" id="2004952.A0A2C5ZKZ7"/>
<feature type="transmembrane region" description="Helical" evidence="1">
    <location>
        <begin position="12"/>
        <end position="33"/>
    </location>
</feature>
<protein>
    <recommendedName>
        <fullName evidence="4">Methyltransferase domain-containing protein</fullName>
    </recommendedName>
</protein>
<dbReference type="SUPFAM" id="SSF53335">
    <property type="entry name" value="S-adenosyl-L-methionine-dependent methyltransferases"/>
    <property type="match status" value="1"/>
</dbReference>
<dbReference type="Gene3D" id="3.40.50.150">
    <property type="entry name" value="Vaccinia Virus protein VP39"/>
    <property type="match status" value="1"/>
</dbReference>
<comment type="caution">
    <text evidence="2">The sequence shown here is derived from an EMBL/GenBank/DDBJ whole genome shotgun (WGS) entry which is preliminary data.</text>
</comment>
<evidence type="ECO:0000313" key="3">
    <source>
        <dbReference type="Proteomes" id="UP000226431"/>
    </source>
</evidence>
<dbReference type="Proteomes" id="UP000226431">
    <property type="component" value="Unassembled WGS sequence"/>
</dbReference>
<dbReference type="EMBL" id="NJES01000030">
    <property type="protein sequence ID" value="PHH79941.1"/>
    <property type="molecule type" value="Genomic_DNA"/>
</dbReference>
<evidence type="ECO:0008006" key="4">
    <source>
        <dbReference type="Google" id="ProtNLM"/>
    </source>
</evidence>
<name>A0A2C5ZKZ7_9HYPO</name>
<keyword evidence="1" id="KW-0812">Transmembrane</keyword>
<keyword evidence="1" id="KW-1133">Transmembrane helix</keyword>
<reference evidence="2 3" key="1">
    <citation type="submission" date="2017-06" db="EMBL/GenBank/DDBJ databases">
        <title>Ant-infecting Ophiocordyceps genomes reveal a high diversity of potential behavioral manipulation genes and a possible major role for enterotoxins.</title>
        <authorList>
            <person name="De Bekker C."/>
            <person name="Evans H.C."/>
            <person name="Brachmann A."/>
            <person name="Hughes D.P."/>
        </authorList>
    </citation>
    <scope>NUCLEOTIDE SEQUENCE [LARGE SCALE GENOMIC DNA]</scope>
    <source>
        <strain evidence="2 3">Map16</strain>
    </source>
</reference>
<organism evidence="2 3">
    <name type="scientific">Ophiocordyceps camponoti-rufipedis</name>
    <dbReference type="NCBI Taxonomy" id="2004952"/>
    <lineage>
        <taxon>Eukaryota</taxon>
        <taxon>Fungi</taxon>
        <taxon>Dikarya</taxon>
        <taxon>Ascomycota</taxon>
        <taxon>Pezizomycotina</taxon>
        <taxon>Sordariomycetes</taxon>
        <taxon>Hypocreomycetidae</taxon>
        <taxon>Hypocreales</taxon>
        <taxon>Ophiocordycipitaceae</taxon>
        <taxon>Ophiocordyceps</taxon>
    </lineage>
</organism>
<evidence type="ECO:0000313" key="2">
    <source>
        <dbReference type="EMBL" id="PHH79941.1"/>
    </source>
</evidence>
<evidence type="ECO:0000256" key="1">
    <source>
        <dbReference type="SAM" id="Phobius"/>
    </source>
</evidence>
<dbReference type="InterPro" id="IPR029063">
    <property type="entry name" value="SAM-dependent_MTases_sf"/>
</dbReference>
<sequence length="371" mass="41261">MAAILFARDFVLGIVVGVVGVALLAAAGAVMMLRASAAYSLGHWKLNLKTPMDTMWMNLGYWYVRARRWDVESSADGFISRRDEDGKPVSRFDEACHGLLRELLKAAGLFRPGTNPEAVAVLDLGFGCGDQMMALTRLLRPKSSSHLRYVGLTLNRSQLQTAERRLQRELASPEDTGVALDRECFRLFCADAAQPTSWSPAVRDAVLSVADADFGHRWLLALDCLYHFKPSRKPVFQFAAKKLDANVVAFDLVLNEKASLRDTLLVRIVGLLMGCPLRTFLTEERYRADMVECGYESESISIRDISNDVFAGVTDYLERQEAALSRYGISIGGFKLAGRLFGWFDRSRVVKAVIVVGRTKKEQGHAKSISR</sequence>
<keyword evidence="3" id="KW-1185">Reference proteome</keyword>
<dbReference type="OrthoDB" id="61390at2759"/>